<dbReference type="SUPFAM" id="SSF53092">
    <property type="entry name" value="Creatinase/prolidase N-terminal domain"/>
    <property type="match status" value="1"/>
</dbReference>
<protein>
    <submittedName>
        <fullName evidence="2">Peptidase M24</fullName>
    </submittedName>
</protein>
<accession>T0YCX6</accession>
<name>T0YCX6_9ZZZZ</name>
<dbReference type="Pfam" id="PF01321">
    <property type="entry name" value="Creatinase_N"/>
    <property type="match status" value="1"/>
</dbReference>
<evidence type="ECO:0000313" key="2">
    <source>
        <dbReference type="EMBL" id="EQD29597.1"/>
    </source>
</evidence>
<dbReference type="AlphaFoldDB" id="T0YCX6"/>
<feature type="domain" description="Creatinase N-terminal" evidence="1">
    <location>
        <begin position="1"/>
        <end position="105"/>
    </location>
</feature>
<evidence type="ECO:0000259" key="1">
    <source>
        <dbReference type="Pfam" id="PF01321"/>
    </source>
</evidence>
<reference evidence="2" key="2">
    <citation type="journal article" date="2014" name="ISME J.">
        <title>Microbial stratification in low pH oxic and suboxic macroscopic growths along an acid mine drainage.</title>
        <authorList>
            <person name="Mendez-Garcia C."/>
            <person name="Mesa V."/>
            <person name="Sprenger R.R."/>
            <person name="Richter M."/>
            <person name="Diez M.S."/>
            <person name="Solano J."/>
            <person name="Bargiela R."/>
            <person name="Golyshina O.V."/>
            <person name="Manteca A."/>
            <person name="Ramos J.L."/>
            <person name="Gallego J.R."/>
            <person name="Llorente I."/>
            <person name="Martins Dos Santos V.A."/>
            <person name="Jensen O.N."/>
            <person name="Pelaez A.I."/>
            <person name="Sanchez J."/>
            <person name="Ferrer M."/>
        </authorList>
    </citation>
    <scope>NUCLEOTIDE SEQUENCE</scope>
</reference>
<proteinExistence type="predicted"/>
<dbReference type="Gene3D" id="3.40.350.10">
    <property type="entry name" value="Creatinase/prolidase N-terminal domain"/>
    <property type="match status" value="1"/>
</dbReference>
<dbReference type="InterPro" id="IPR000587">
    <property type="entry name" value="Creatinase_N"/>
</dbReference>
<organism evidence="2">
    <name type="scientific">mine drainage metagenome</name>
    <dbReference type="NCBI Taxonomy" id="410659"/>
    <lineage>
        <taxon>unclassified sequences</taxon>
        <taxon>metagenomes</taxon>
        <taxon>ecological metagenomes</taxon>
    </lineage>
</organism>
<reference evidence="2" key="1">
    <citation type="submission" date="2013-08" db="EMBL/GenBank/DDBJ databases">
        <authorList>
            <person name="Mendez C."/>
            <person name="Richter M."/>
            <person name="Ferrer M."/>
            <person name="Sanchez J."/>
        </authorList>
    </citation>
    <scope>NUCLEOTIDE SEQUENCE</scope>
</reference>
<dbReference type="EMBL" id="AUZY01012523">
    <property type="protein sequence ID" value="EQD29597.1"/>
    <property type="molecule type" value="Genomic_DNA"/>
</dbReference>
<dbReference type="InterPro" id="IPR029149">
    <property type="entry name" value="Creatin/AminoP/Spt16_N"/>
</dbReference>
<gene>
    <name evidence="2" type="ORF">B1B_18694</name>
</gene>
<sequence>MAKRDLGGVFLSSPTNIKYFTGMVYIQTERPAGILVTSDSEVYFMGPKLEEEHCMFLSSLISNSYSYFDYPGKVHPFKQFSKWIHDLMSGRNLGVDNTSLYPSIYGFRGLPVSEVLPDYNVVDIAST</sequence>
<feature type="non-terminal residue" evidence="2">
    <location>
        <position position="127"/>
    </location>
</feature>
<comment type="caution">
    <text evidence="2">The sequence shown here is derived from an EMBL/GenBank/DDBJ whole genome shotgun (WGS) entry which is preliminary data.</text>
</comment>